<comment type="similarity">
    <text evidence="4">Belongs to the SIMIBI class G3E GTPase family. ZNG1 subfamily.</text>
</comment>
<evidence type="ECO:0000313" key="9">
    <source>
        <dbReference type="Proteomes" id="UP000442469"/>
    </source>
</evidence>
<dbReference type="PANTHER" id="PTHR13748:SF62">
    <property type="entry name" value="COBW DOMAIN-CONTAINING PROTEIN"/>
    <property type="match status" value="1"/>
</dbReference>
<dbReference type="InterPro" id="IPR011629">
    <property type="entry name" value="CobW-like_C"/>
</dbReference>
<dbReference type="EMBL" id="WNZZ01000014">
    <property type="protein sequence ID" value="MUG24306.1"/>
    <property type="molecule type" value="Genomic_DNA"/>
</dbReference>
<feature type="region of interest" description="Disordered" evidence="6">
    <location>
        <begin position="243"/>
        <end position="274"/>
    </location>
</feature>
<name>A0A6N8EVM9_PAEMA</name>
<dbReference type="AlphaFoldDB" id="A0A6N8EVM9"/>
<dbReference type="InterPro" id="IPR036627">
    <property type="entry name" value="CobW-likC_sf"/>
</dbReference>
<evidence type="ECO:0000259" key="7">
    <source>
        <dbReference type="SMART" id="SM00833"/>
    </source>
</evidence>
<dbReference type="CDD" id="cd03112">
    <property type="entry name" value="CobW-like"/>
    <property type="match status" value="1"/>
</dbReference>
<dbReference type="Pfam" id="PF02492">
    <property type="entry name" value="cobW"/>
    <property type="match status" value="1"/>
</dbReference>
<protein>
    <submittedName>
        <fullName evidence="8">GTP-binding protein</fullName>
    </submittedName>
</protein>
<feature type="domain" description="CobW C-terminal" evidence="7">
    <location>
        <begin position="285"/>
        <end position="372"/>
    </location>
</feature>
<dbReference type="InterPro" id="IPR027417">
    <property type="entry name" value="P-loop_NTPase"/>
</dbReference>
<dbReference type="Gene3D" id="3.30.1220.10">
    <property type="entry name" value="CobW-like, C-terminal domain"/>
    <property type="match status" value="1"/>
</dbReference>
<organism evidence="8 9">
    <name type="scientific">Paenibacillus macerans</name>
    <name type="common">Bacillus macerans</name>
    <dbReference type="NCBI Taxonomy" id="44252"/>
    <lineage>
        <taxon>Bacteria</taxon>
        <taxon>Bacillati</taxon>
        <taxon>Bacillota</taxon>
        <taxon>Bacilli</taxon>
        <taxon>Bacillales</taxon>
        <taxon>Paenibacillaceae</taxon>
        <taxon>Paenibacillus</taxon>
    </lineage>
</organism>
<dbReference type="InterPro" id="IPR051316">
    <property type="entry name" value="Zinc-reg_GTPase_activator"/>
</dbReference>
<evidence type="ECO:0000256" key="6">
    <source>
        <dbReference type="SAM" id="MobiDB-lite"/>
    </source>
</evidence>
<keyword evidence="3" id="KW-0143">Chaperone</keyword>
<dbReference type="SMART" id="SM00833">
    <property type="entry name" value="CobW_C"/>
    <property type="match status" value="1"/>
</dbReference>
<comment type="caution">
    <text evidence="8">The sequence shown here is derived from an EMBL/GenBank/DDBJ whole genome shotgun (WGS) entry which is preliminary data.</text>
</comment>
<dbReference type="GO" id="GO:0016787">
    <property type="term" value="F:hydrolase activity"/>
    <property type="evidence" value="ECO:0007669"/>
    <property type="project" value="UniProtKB-KW"/>
</dbReference>
<proteinExistence type="inferred from homology"/>
<dbReference type="Gene3D" id="3.40.50.300">
    <property type="entry name" value="P-loop containing nucleotide triphosphate hydrolases"/>
    <property type="match status" value="1"/>
</dbReference>
<dbReference type="SUPFAM" id="SSF52540">
    <property type="entry name" value="P-loop containing nucleoside triphosphate hydrolases"/>
    <property type="match status" value="1"/>
</dbReference>
<evidence type="ECO:0000256" key="4">
    <source>
        <dbReference type="ARBA" id="ARBA00034320"/>
    </source>
</evidence>
<gene>
    <name evidence="8" type="ORF">GNQ08_18155</name>
</gene>
<evidence type="ECO:0000256" key="5">
    <source>
        <dbReference type="ARBA" id="ARBA00049117"/>
    </source>
</evidence>
<evidence type="ECO:0000256" key="1">
    <source>
        <dbReference type="ARBA" id="ARBA00022741"/>
    </source>
</evidence>
<sequence>MSRKELAGMHPNSNTPGTPVIILSGFLGSGKTTLLLKLLEEAGKRGLRPGVLMNELGRLDIDGDLVSRATGTAFPLEKLLDGCICCTKKDEIQGAIASLLRQSPDLLLLELTGVANPEEIVEQLTEPELVRRVYLHRVITIVDAEHALEYNSIFASDKQLVRTLRGQIAAADDLIINKTDLASSSHCAKVAEMARKHNAAARMHYAVNAAVPLGPFFEGVQPVPGKTAVPLKRSPFRVIVPGHAHSPGALRSGPGSELRSTSGNPVSNVSSGGLKDDPPVSFSRIRTVVLPLPEPVSLPASKLERFIKQWGSGVLRAKGYLRFSRQEQTYLLQFAGKRFRWESIAHSGPHYLVLIGYGLEETAIRKEWALLV</sequence>
<keyword evidence="1" id="KW-0547">Nucleotide-binding</keyword>
<feature type="compositionally biased region" description="Low complexity" evidence="6">
    <location>
        <begin position="260"/>
        <end position="273"/>
    </location>
</feature>
<evidence type="ECO:0000256" key="3">
    <source>
        <dbReference type="ARBA" id="ARBA00023186"/>
    </source>
</evidence>
<evidence type="ECO:0000256" key="2">
    <source>
        <dbReference type="ARBA" id="ARBA00022801"/>
    </source>
</evidence>
<dbReference type="InterPro" id="IPR003495">
    <property type="entry name" value="CobW/HypB/UreG_nucleotide-bd"/>
</dbReference>
<keyword evidence="2" id="KW-0378">Hydrolase</keyword>
<accession>A0A6N8EVM9</accession>
<dbReference type="GO" id="GO:0005737">
    <property type="term" value="C:cytoplasm"/>
    <property type="evidence" value="ECO:0007669"/>
    <property type="project" value="TreeGrafter"/>
</dbReference>
<reference evidence="8 9" key="1">
    <citation type="submission" date="2019-11" db="EMBL/GenBank/DDBJ databases">
        <title>Draft genome sequences of five Paenibacillus species of dairy origin.</title>
        <authorList>
            <person name="Olajide A.M."/>
            <person name="Chen S."/>
            <person name="Lapointe G."/>
        </authorList>
    </citation>
    <scope>NUCLEOTIDE SEQUENCE [LARGE SCALE GENOMIC DNA]</scope>
    <source>
        <strain evidence="8 9">3CT49</strain>
    </source>
</reference>
<dbReference type="Proteomes" id="UP000442469">
    <property type="component" value="Unassembled WGS sequence"/>
</dbReference>
<dbReference type="SUPFAM" id="SSF90002">
    <property type="entry name" value="Hypothetical protein YjiA, C-terminal domain"/>
    <property type="match status" value="1"/>
</dbReference>
<dbReference type="Pfam" id="PF07683">
    <property type="entry name" value="CobW_C"/>
    <property type="match status" value="1"/>
</dbReference>
<dbReference type="GO" id="GO:0000166">
    <property type="term" value="F:nucleotide binding"/>
    <property type="evidence" value="ECO:0007669"/>
    <property type="project" value="UniProtKB-KW"/>
</dbReference>
<comment type="catalytic activity">
    <reaction evidence="5">
        <text>GTP + H2O = GDP + phosphate + H(+)</text>
        <dbReference type="Rhea" id="RHEA:19669"/>
        <dbReference type="ChEBI" id="CHEBI:15377"/>
        <dbReference type="ChEBI" id="CHEBI:15378"/>
        <dbReference type="ChEBI" id="CHEBI:37565"/>
        <dbReference type="ChEBI" id="CHEBI:43474"/>
        <dbReference type="ChEBI" id="CHEBI:58189"/>
    </reaction>
    <physiologicalReaction direction="left-to-right" evidence="5">
        <dbReference type="Rhea" id="RHEA:19670"/>
    </physiologicalReaction>
</comment>
<evidence type="ECO:0000313" key="8">
    <source>
        <dbReference type="EMBL" id="MUG24306.1"/>
    </source>
</evidence>
<dbReference type="PANTHER" id="PTHR13748">
    <property type="entry name" value="COBW-RELATED"/>
    <property type="match status" value="1"/>
</dbReference>